<organism evidence="2 3">
    <name type="scientific">Marivirga salinarum</name>
    <dbReference type="NCBI Taxonomy" id="3059078"/>
    <lineage>
        <taxon>Bacteria</taxon>
        <taxon>Pseudomonadati</taxon>
        <taxon>Bacteroidota</taxon>
        <taxon>Cytophagia</taxon>
        <taxon>Cytophagales</taxon>
        <taxon>Marivirgaceae</taxon>
        <taxon>Marivirga</taxon>
    </lineage>
</organism>
<dbReference type="PANTHER" id="PTHR41878:SF1">
    <property type="entry name" value="TNPR PROTEIN"/>
    <property type="match status" value="1"/>
</dbReference>
<dbReference type="AlphaFoldDB" id="A0AA51RDC8"/>
<evidence type="ECO:0000259" key="1">
    <source>
        <dbReference type="Pfam" id="PF07929"/>
    </source>
</evidence>
<gene>
    <name evidence="2" type="ORF">QYS49_35120</name>
</gene>
<dbReference type="SUPFAM" id="SSF159941">
    <property type="entry name" value="MM3350-like"/>
    <property type="match status" value="1"/>
</dbReference>
<dbReference type="Proteomes" id="UP001230496">
    <property type="component" value="Chromosome"/>
</dbReference>
<reference evidence="2 3" key="1">
    <citation type="submission" date="2023-08" db="EMBL/GenBank/DDBJ databases">
        <title>Comparative genomics and taxonomic characterization of three novel marine species of genus Marivirga.</title>
        <authorList>
            <person name="Muhammad N."/>
            <person name="Kim S.-G."/>
        </authorList>
    </citation>
    <scope>NUCLEOTIDE SEQUENCE [LARGE SCALE GENOMIC DNA]</scope>
    <source>
        <strain evidence="2 3">BDSF4-3</strain>
    </source>
</reference>
<proteinExistence type="predicted"/>
<dbReference type="EMBL" id="CP129971">
    <property type="protein sequence ID" value="WMN12963.1"/>
    <property type="molecule type" value="Genomic_DNA"/>
</dbReference>
<evidence type="ECO:0000313" key="3">
    <source>
        <dbReference type="Proteomes" id="UP001230496"/>
    </source>
</evidence>
<dbReference type="KEGG" id="msaa:QYS49_35120"/>
<dbReference type="PANTHER" id="PTHR41878">
    <property type="entry name" value="LEXA REPRESSOR-RELATED"/>
    <property type="match status" value="1"/>
</dbReference>
<dbReference type="InterPro" id="IPR012912">
    <property type="entry name" value="Plasmid_pRiA4b_Orf3-like"/>
</dbReference>
<keyword evidence="3" id="KW-1185">Reference proteome</keyword>
<protein>
    <submittedName>
        <fullName evidence="2">Plasmid pRiA4b ORF-3 family protein</fullName>
    </submittedName>
</protein>
<feature type="domain" description="Plasmid pRiA4b Orf3-like" evidence="1">
    <location>
        <begin position="11"/>
        <end position="191"/>
    </location>
</feature>
<dbReference type="Pfam" id="PF07929">
    <property type="entry name" value="PRiA4_ORF3"/>
    <property type="match status" value="1"/>
</dbReference>
<evidence type="ECO:0000313" key="2">
    <source>
        <dbReference type="EMBL" id="WMN12963.1"/>
    </source>
</evidence>
<dbReference type="RefSeq" id="WP_308351384.1">
    <property type="nucleotide sequence ID" value="NZ_CP129971.1"/>
</dbReference>
<dbReference type="Gene3D" id="3.10.290.30">
    <property type="entry name" value="MM3350-like"/>
    <property type="match status" value="1"/>
</dbReference>
<dbReference type="InterPro" id="IPR024047">
    <property type="entry name" value="MM3350-like_sf"/>
</dbReference>
<name>A0AA51RDC8_9BACT</name>
<sequence length="214" mass="25092">MKIVPMYPDPYKLKIHLEHTDIYRIVLVPSFINMLQLHLVCQEAMGWMMAHLFTFTDKKGSTARIKAGLPIEDLPFLSGPKEIKADKVKLNEFHEITGGKSFWYWYDFGDDWWHKISFQKPTKKDLELYSGTPVCLDGKKACPPEDIGGVDGYLHFLKIINENTQPDKDELMDFYGFMEGDVFDPEFFEIDFINEELTEIMEWDEWNKTADDFI</sequence>
<accession>A0AA51RDC8</accession>